<evidence type="ECO:0000313" key="5">
    <source>
        <dbReference type="Proteomes" id="UP001589590"/>
    </source>
</evidence>
<evidence type="ECO:0000313" key="4">
    <source>
        <dbReference type="EMBL" id="MFB9105326.1"/>
    </source>
</evidence>
<evidence type="ECO:0000259" key="3">
    <source>
        <dbReference type="SMART" id="SM00560"/>
    </source>
</evidence>
<dbReference type="Gene3D" id="2.60.120.200">
    <property type="match status" value="1"/>
</dbReference>
<dbReference type="SMART" id="SM00560">
    <property type="entry name" value="LamGL"/>
    <property type="match status" value="1"/>
</dbReference>
<keyword evidence="1" id="KW-0732">Signal</keyword>
<dbReference type="Proteomes" id="UP001589590">
    <property type="component" value="Unassembled WGS sequence"/>
</dbReference>
<organism evidence="4 5">
    <name type="scientific">Algibacter miyuki</name>
    <dbReference type="NCBI Taxonomy" id="1306933"/>
    <lineage>
        <taxon>Bacteria</taxon>
        <taxon>Pseudomonadati</taxon>
        <taxon>Bacteroidota</taxon>
        <taxon>Flavobacteriia</taxon>
        <taxon>Flavobacteriales</taxon>
        <taxon>Flavobacteriaceae</taxon>
        <taxon>Algibacter</taxon>
    </lineage>
</organism>
<keyword evidence="5" id="KW-1185">Reference proteome</keyword>
<dbReference type="EMBL" id="JBHMFA010000006">
    <property type="protein sequence ID" value="MFB9105326.1"/>
    <property type="molecule type" value="Genomic_DNA"/>
</dbReference>
<reference evidence="4 5" key="1">
    <citation type="submission" date="2024-09" db="EMBL/GenBank/DDBJ databases">
        <authorList>
            <person name="Sun Q."/>
            <person name="Mori K."/>
        </authorList>
    </citation>
    <scope>NUCLEOTIDE SEQUENCE [LARGE SCALE GENOMIC DNA]</scope>
    <source>
        <strain evidence="4 5">CECT 8300</strain>
    </source>
</reference>
<feature type="domain" description="LamG-like jellyroll fold" evidence="3">
    <location>
        <begin position="28"/>
        <end position="163"/>
    </location>
</feature>
<comment type="caution">
    <text evidence="4">The sequence shown here is derived from an EMBL/GenBank/DDBJ whole genome shotgun (WGS) entry which is preliminary data.</text>
</comment>
<sequence length="743" mass="79577">MIQAQNALEFNGTNNYVEIPYAATNNSAQFTVEFWARVDSGTGAYRAPLSNRADGPLRGYNFYANSSNLWEFTVGSGGSVWEYFPGPAVVIGAWTHLAATYDGSIYRFYVNGVLVGTPLVAGYSPNTAKPMRIGAGTTETTPEFFFPGAVDEVKVWNYARSESEINDNKNTNLPVPQTGLVSYYRFEDGSATSKTGNNDGNLINSPTLVTGVNIATTAPTVISGTSEVCIDDSTTLTASGGTTNLNVVDVWYADTCGGEAFSEGWDTQPYTTESITVNSTTNGILNVTSTTTDPIINMYGIGSFDPLVNKYINIRYKVVSGTANHAQIFFLNSTNTTASGNYYLDVPLISDNTWRIATLNMSLKADNTVNPKWIESNITGWRFDFATNSGVTMDIDFIELGSSPIIETGSSIIVTPNTDTTYHVKRKGPNANTTCISQVVTVNTRPTPSFTTQPAGIIPINTDVTYITETGKTNYSWSIPGVLNTDYSIVSGGTVLDDNLTLKWLSYGNKTVAVNYENSNACLAATSISSNITNVLVEVVTKYGGVSYAGDLDAVSIKGALGVGGAVNKHGAYNYTGSVLAVGDSYEGGIVGYILQPGDPGFDADVQHGLIISASDQSNRVNNGTYGQGNGPQYETPVDIGSGQSNTELVAPEVSGGAVFIAYNLSLNGYSDWFLPSRNELLKIYENRTIIGGFVTTGNELYWTSSFNKANANFAYHVNFTTGVATEGRTNFTDPSARAVRSF</sequence>
<dbReference type="InterPro" id="IPR013320">
    <property type="entry name" value="ConA-like_dom_sf"/>
</dbReference>
<name>A0ABV5H1H6_9FLAO</name>
<accession>A0ABV5H1H6</accession>
<dbReference type="SUPFAM" id="SSF49899">
    <property type="entry name" value="Concanavalin A-like lectins/glucanases"/>
    <property type="match status" value="1"/>
</dbReference>
<dbReference type="RefSeq" id="WP_377879100.1">
    <property type="nucleotide sequence ID" value="NZ_JBHMFA010000006.1"/>
</dbReference>
<gene>
    <name evidence="4" type="ORF">ACFFU1_10465</name>
</gene>
<proteinExistence type="predicted"/>
<keyword evidence="2" id="KW-1015">Disulfide bond</keyword>
<dbReference type="Pfam" id="PF13385">
    <property type="entry name" value="Laminin_G_3"/>
    <property type="match status" value="1"/>
</dbReference>
<dbReference type="InterPro" id="IPR006558">
    <property type="entry name" value="LamG-like"/>
</dbReference>
<protein>
    <submittedName>
        <fullName evidence="4">LamG-like jellyroll fold domain-containing protein</fullName>
    </submittedName>
</protein>
<evidence type="ECO:0000256" key="2">
    <source>
        <dbReference type="ARBA" id="ARBA00023157"/>
    </source>
</evidence>
<evidence type="ECO:0000256" key="1">
    <source>
        <dbReference type="ARBA" id="ARBA00022729"/>
    </source>
</evidence>